<dbReference type="CDD" id="cd00827">
    <property type="entry name" value="init_cond_enzymes"/>
    <property type="match status" value="1"/>
</dbReference>
<evidence type="ECO:0000256" key="1">
    <source>
        <dbReference type="ARBA" id="ARBA00004496"/>
    </source>
</evidence>
<gene>
    <name evidence="14" type="ORF">SCF082_LOCUS44321</name>
</gene>
<dbReference type="SUPFAM" id="SSF52540">
    <property type="entry name" value="P-loop containing nucleoside triphosphate hydrolases"/>
    <property type="match status" value="1"/>
</dbReference>
<dbReference type="InterPro" id="IPR014031">
    <property type="entry name" value="Ketoacyl_synth_C"/>
</dbReference>
<dbReference type="CDD" id="cd00834">
    <property type="entry name" value="KAS_I_II"/>
    <property type="match status" value="1"/>
</dbReference>
<keyword evidence="7" id="KW-0012">Acyltransferase</keyword>
<evidence type="ECO:0000313" key="15">
    <source>
        <dbReference type="Proteomes" id="UP001642464"/>
    </source>
</evidence>
<name>A0ABP0R2E4_9DINO</name>
<reference evidence="14 15" key="1">
    <citation type="submission" date="2024-02" db="EMBL/GenBank/DDBJ databases">
        <authorList>
            <person name="Chen Y."/>
            <person name="Shah S."/>
            <person name="Dougan E. K."/>
            <person name="Thang M."/>
            <person name="Chan C."/>
        </authorList>
    </citation>
    <scope>NUCLEOTIDE SEQUENCE [LARGE SCALE GENOMIC DNA]</scope>
</reference>
<dbReference type="PANTHER" id="PTHR11712:SF306">
    <property type="entry name" value="3-OXOACYL-[ACYL-CARRIER-PROTEIN] SYNTHASE 1"/>
    <property type="match status" value="1"/>
</dbReference>
<comment type="caution">
    <text evidence="14">The sequence shown here is derived from an EMBL/GenBank/DDBJ whole genome shotgun (WGS) entry which is preliminary data.</text>
</comment>
<dbReference type="InterPro" id="IPR014030">
    <property type="entry name" value="Ketoacyl_synth_N"/>
</dbReference>
<dbReference type="SUPFAM" id="SSF53901">
    <property type="entry name" value="Thiolase-like"/>
    <property type="match status" value="4"/>
</dbReference>
<dbReference type="SMART" id="SM00825">
    <property type="entry name" value="PKS_KS"/>
    <property type="match status" value="1"/>
</dbReference>
<evidence type="ECO:0000256" key="2">
    <source>
        <dbReference type="ARBA" id="ARBA00008467"/>
    </source>
</evidence>
<keyword evidence="6" id="KW-0808">Transferase</keyword>
<comment type="subcellular location">
    <subcellularLocation>
        <location evidence="1">Cytoplasm</location>
    </subcellularLocation>
</comment>
<dbReference type="InterPro" id="IPR000794">
    <property type="entry name" value="Beta-ketoacyl_synthase"/>
</dbReference>
<dbReference type="EC" id="2.3.1.41" evidence="4"/>
<evidence type="ECO:0000256" key="10">
    <source>
        <dbReference type="ARBA" id="ARBA00042143"/>
    </source>
</evidence>
<comment type="catalytic activity">
    <reaction evidence="12">
        <text>a fatty acyl-[ACP] + malonyl-[ACP] + H(+) = a 3-oxoacyl-[ACP] + holo-[ACP] + CO2</text>
        <dbReference type="Rhea" id="RHEA:22836"/>
        <dbReference type="Rhea" id="RHEA-COMP:9623"/>
        <dbReference type="Rhea" id="RHEA-COMP:9685"/>
        <dbReference type="Rhea" id="RHEA-COMP:9916"/>
        <dbReference type="Rhea" id="RHEA-COMP:14125"/>
        <dbReference type="ChEBI" id="CHEBI:15378"/>
        <dbReference type="ChEBI" id="CHEBI:16526"/>
        <dbReference type="ChEBI" id="CHEBI:64479"/>
        <dbReference type="ChEBI" id="CHEBI:78449"/>
        <dbReference type="ChEBI" id="CHEBI:78776"/>
        <dbReference type="ChEBI" id="CHEBI:138651"/>
        <dbReference type="EC" id="2.3.1.41"/>
    </reaction>
    <physiologicalReaction direction="left-to-right" evidence="12">
        <dbReference type="Rhea" id="RHEA:22837"/>
    </physiologicalReaction>
</comment>
<proteinExistence type="inferred from homology"/>
<keyword evidence="5" id="KW-0963">Cytoplasm</keyword>
<evidence type="ECO:0000256" key="5">
    <source>
        <dbReference type="ARBA" id="ARBA00022490"/>
    </source>
</evidence>
<dbReference type="PROSITE" id="PS52004">
    <property type="entry name" value="KS3_2"/>
    <property type="match status" value="1"/>
</dbReference>
<dbReference type="PANTHER" id="PTHR11712">
    <property type="entry name" value="POLYKETIDE SYNTHASE-RELATED"/>
    <property type="match status" value="1"/>
</dbReference>
<evidence type="ECO:0000256" key="8">
    <source>
        <dbReference type="ARBA" id="ARBA00039450"/>
    </source>
</evidence>
<protein>
    <recommendedName>
        <fullName evidence="8">3-oxoacyl-[acyl-carrier-protein] synthase 1</fullName>
        <ecNumber evidence="4">2.3.1.41</ecNumber>
    </recommendedName>
    <alternativeName>
        <fullName evidence="9">3-oxoacyl-[acyl-carrier-protein] synthase I</fullName>
    </alternativeName>
    <alternativeName>
        <fullName evidence="10">Beta-ketoacyl-ACP synthase I</fullName>
    </alternativeName>
</protein>
<sequence>VKDWVLDYNGIETRHYAIDPETGKPTHTNAQMTAEAVRRLLERTHMSADEIQCLVCGTSSADQVIPSHAAMVHGELGCTPCELVSTTGVCCSGMSAFKYGYMNVLSGLTENAITTGSELASISFRASRFTPQVERAVNEFNQEPMLAFENEFLRWMLSDGAGAVLISDSPSDDSLSLRVDWIELKSYANSAETCMYFGGVKTADGGLESFRGIDDPMDLVGGGYLSLGQDVRVLRENLPRTVREIYLASQEKHALEPQEVDWFLPHYSSEGFREPLQQGLTEVDCDIPVDRWFTNLKSKGNTGSASIYIIRKSFSIRGGRNRRERVVRRNERLRLSAVRLFSGNDPHVLDGLRNGRSGVELVEEYKELGFRSALAGTLKDFEAPDLDRVYKRQMGRNGLIAMSAALEAIADARLEDSLIRTPRCGVIIGNSGPYEETYQLVHQKHILKKKLTSFALPRAMASTVSANMSVALGTQGHCMTVSTAGSGAATALTLAAQTIRVGLQDQIISGGVHLDHPTAASRPFHRDRDGLVPATAAGILVLENYDVAVNRGAPIYGEIIGYASNSDGAEMTTPSGEGSVRCMKLALEDAGVSPDEVDYINAHATGTQLGDTVEAQGIASVFGDRPYVSATKSMTGHEVAAAGATELIYTLLMMKHEFIAPTINLDAIDDACACIRHATARMKIASDVQRELDDLGADRDKPHVSVLKAPVFRNRSYNSVPPERGIAIMKTGEHETSFNIMTVYDVLCYDSLLAFHEEGKEDEVRQKLDGLLEKIGGTTRQIDNIAFPLACRKNTAPRQTLHRNPYDYQHFRAIYEFYPTAKFVFLHRHPLRILNSQLKALQSISASMPPYYALTRISQMRPMRRRVFQSARVWKFINGLVDPNSKRAWGQRLLVSQIVANGRYYFRNKDAVPSANSVSIRYEDLCTAPNETMSKMLEFLGVPFPEGTDFTEEIAPRPARYVPTIDRDREKLLQKFSELIEGHNYQPGDDEM</sequence>
<evidence type="ECO:0000259" key="13">
    <source>
        <dbReference type="PROSITE" id="PS52004"/>
    </source>
</evidence>
<dbReference type="InterPro" id="IPR020841">
    <property type="entry name" value="PKS_Beta-ketoAc_synthase_dom"/>
</dbReference>
<evidence type="ECO:0000313" key="14">
    <source>
        <dbReference type="EMBL" id="CAK9094280.1"/>
    </source>
</evidence>
<dbReference type="Pfam" id="PF02801">
    <property type="entry name" value="Ketoacyl-synt_C"/>
    <property type="match status" value="1"/>
</dbReference>
<dbReference type="EMBL" id="CAXAMM010040606">
    <property type="protein sequence ID" value="CAK9094280.1"/>
    <property type="molecule type" value="Genomic_DNA"/>
</dbReference>
<dbReference type="InterPro" id="IPR027417">
    <property type="entry name" value="P-loop_NTPase"/>
</dbReference>
<evidence type="ECO:0000256" key="11">
    <source>
        <dbReference type="ARBA" id="ARBA00048121"/>
    </source>
</evidence>
<comment type="subunit">
    <text evidence="3">Homodimer.</text>
</comment>
<dbReference type="Gene3D" id="3.40.50.300">
    <property type="entry name" value="P-loop containing nucleotide triphosphate hydrolases"/>
    <property type="match status" value="1"/>
</dbReference>
<evidence type="ECO:0000256" key="9">
    <source>
        <dbReference type="ARBA" id="ARBA00041620"/>
    </source>
</evidence>
<accession>A0ABP0R2E4</accession>
<dbReference type="Pfam" id="PF00109">
    <property type="entry name" value="ketoacyl-synt"/>
    <property type="match status" value="1"/>
</dbReference>
<evidence type="ECO:0000256" key="4">
    <source>
        <dbReference type="ARBA" id="ARBA00013191"/>
    </source>
</evidence>
<evidence type="ECO:0000256" key="7">
    <source>
        <dbReference type="ARBA" id="ARBA00023315"/>
    </source>
</evidence>
<evidence type="ECO:0000256" key="12">
    <source>
        <dbReference type="ARBA" id="ARBA00048506"/>
    </source>
</evidence>
<dbReference type="InterPro" id="IPR016039">
    <property type="entry name" value="Thiolase-like"/>
</dbReference>
<organism evidence="14 15">
    <name type="scientific">Durusdinium trenchii</name>
    <dbReference type="NCBI Taxonomy" id="1381693"/>
    <lineage>
        <taxon>Eukaryota</taxon>
        <taxon>Sar</taxon>
        <taxon>Alveolata</taxon>
        <taxon>Dinophyceae</taxon>
        <taxon>Suessiales</taxon>
        <taxon>Symbiodiniaceae</taxon>
        <taxon>Durusdinium</taxon>
    </lineage>
</organism>
<dbReference type="Gene3D" id="3.40.47.10">
    <property type="match status" value="3"/>
</dbReference>
<keyword evidence="15" id="KW-1185">Reference proteome</keyword>
<comment type="catalytic activity">
    <reaction evidence="11">
        <text>(3Z)-decenoyl-[ACP] + malonyl-[ACP] + H(+) = 3-oxo-(5Z)-dodecenoyl-[ACP] + holo-[ACP] + CO2</text>
        <dbReference type="Rhea" id="RHEA:54940"/>
        <dbReference type="Rhea" id="RHEA-COMP:9623"/>
        <dbReference type="Rhea" id="RHEA-COMP:9685"/>
        <dbReference type="Rhea" id="RHEA-COMP:9927"/>
        <dbReference type="Rhea" id="RHEA-COMP:14042"/>
        <dbReference type="ChEBI" id="CHEBI:15378"/>
        <dbReference type="ChEBI" id="CHEBI:16526"/>
        <dbReference type="ChEBI" id="CHEBI:64479"/>
        <dbReference type="ChEBI" id="CHEBI:78449"/>
        <dbReference type="ChEBI" id="CHEBI:78798"/>
        <dbReference type="ChEBI" id="CHEBI:138410"/>
    </reaction>
    <physiologicalReaction direction="left-to-right" evidence="11">
        <dbReference type="Rhea" id="RHEA:54941"/>
    </physiologicalReaction>
</comment>
<dbReference type="Proteomes" id="UP001642464">
    <property type="component" value="Unassembled WGS sequence"/>
</dbReference>
<comment type="similarity">
    <text evidence="2">Belongs to the thiolase-like superfamily. Beta-ketoacyl-ACP synthases family.</text>
</comment>
<feature type="non-terminal residue" evidence="14">
    <location>
        <position position="1"/>
    </location>
</feature>
<evidence type="ECO:0000256" key="6">
    <source>
        <dbReference type="ARBA" id="ARBA00022679"/>
    </source>
</evidence>
<dbReference type="Pfam" id="PF13469">
    <property type="entry name" value="Sulfotransfer_3"/>
    <property type="match status" value="1"/>
</dbReference>
<feature type="domain" description="Ketosynthase family 3 (KS3)" evidence="13">
    <location>
        <begin position="327"/>
        <end position="708"/>
    </location>
</feature>
<evidence type="ECO:0000256" key="3">
    <source>
        <dbReference type="ARBA" id="ARBA00011738"/>
    </source>
</evidence>